<dbReference type="PANTHER" id="PTHR47926:SF347">
    <property type="entry name" value="PENTATRICOPEPTIDE REPEAT-CONTAINING PROTEIN"/>
    <property type="match status" value="1"/>
</dbReference>
<dbReference type="GO" id="GO:0003729">
    <property type="term" value="F:mRNA binding"/>
    <property type="evidence" value="ECO:0007669"/>
    <property type="project" value="UniProtKB-ARBA"/>
</dbReference>
<protein>
    <submittedName>
        <fullName evidence="3">Pentatricopeptide repeat-containing protein</fullName>
    </submittedName>
</protein>
<reference evidence="3" key="1">
    <citation type="journal article" date="2023" name="Nat. Commun.">
        <title>Diploid and tetraploid genomes of Acorus and the evolution of monocots.</title>
        <authorList>
            <person name="Ma L."/>
            <person name="Liu K.W."/>
            <person name="Li Z."/>
            <person name="Hsiao Y.Y."/>
            <person name="Qi Y."/>
            <person name="Fu T."/>
            <person name="Tang G.D."/>
            <person name="Zhang D."/>
            <person name="Sun W.H."/>
            <person name="Liu D.K."/>
            <person name="Li Y."/>
            <person name="Chen G.Z."/>
            <person name="Liu X.D."/>
            <person name="Liao X.Y."/>
            <person name="Jiang Y.T."/>
            <person name="Yu X."/>
            <person name="Hao Y."/>
            <person name="Huang J."/>
            <person name="Zhao X.W."/>
            <person name="Ke S."/>
            <person name="Chen Y.Y."/>
            <person name="Wu W.L."/>
            <person name="Hsu J.L."/>
            <person name="Lin Y.F."/>
            <person name="Huang M.D."/>
            <person name="Li C.Y."/>
            <person name="Huang L."/>
            <person name="Wang Z.W."/>
            <person name="Zhao X."/>
            <person name="Zhong W.Y."/>
            <person name="Peng D.H."/>
            <person name="Ahmad S."/>
            <person name="Lan S."/>
            <person name="Zhang J.S."/>
            <person name="Tsai W.C."/>
            <person name="Van de Peer Y."/>
            <person name="Liu Z.J."/>
        </authorList>
    </citation>
    <scope>NUCLEOTIDE SEQUENCE</scope>
    <source>
        <strain evidence="3">CP</strain>
    </source>
</reference>
<evidence type="ECO:0000313" key="4">
    <source>
        <dbReference type="Proteomes" id="UP001180020"/>
    </source>
</evidence>
<dbReference type="InterPro" id="IPR046960">
    <property type="entry name" value="PPR_At4g14850-like_plant"/>
</dbReference>
<dbReference type="Pfam" id="PF13041">
    <property type="entry name" value="PPR_2"/>
    <property type="match status" value="2"/>
</dbReference>
<dbReference type="InterPro" id="IPR002885">
    <property type="entry name" value="PPR_rpt"/>
</dbReference>
<organism evidence="3 4">
    <name type="scientific">Acorus calamus</name>
    <name type="common">Sweet flag</name>
    <dbReference type="NCBI Taxonomy" id="4465"/>
    <lineage>
        <taxon>Eukaryota</taxon>
        <taxon>Viridiplantae</taxon>
        <taxon>Streptophyta</taxon>
        <taxon>Embryophyta</taxon>
        <taxon>Tracheophyta</taxon>
        <taxon>Spermatophyta</taxon>
        <taxon>Magnoliopsida</taxon>
        <taxon>Liliopsida</taxon>
        <taxon>Acoraceae</taxon>
        <taxon>Acorus</taxon>
    </lineage>
</organism>
<keyword evidence="4" id="KW-1185">Reference proteome</keyword>
<evidence type="ECO:0000256" key="2">
    <source>
        <dbReference type="PROSITE-ProRule" id="PRU00708"/>
    </source>
</evidence>
<keyword evidence="1" id="KW-0677">Repeat</keyword>
<feature type="repeat" description="PPR" evidence="2">
    <location>
        <begin position="70"/>
        <end position="104"/>
    </location>
</feature>
<sequence>MNRRDSVLFLLERCNGLRQLKQLHGHIIISGLARNDVVPLSKLIDRCTTSDAPHLLDYSLSIFARVPRPSPYMWNSIIRGLSLADRPDDALSAYAHMQVCGLSPDHFTFPFALQACARKADLRLGSRVHAHVSKTGFNADVYVSTALVHMYARCADMGSADRVFRTVPNRNVVGWTVLIDGYVNDGRPDEAVKMFVEMEVASVAPNVVTAVNVLSACARTRDLENGKRVHRWLTLSNSTTDTVVGTALIDMYGKCGCLDVARNVFERMPCRNTWSWNALIGGYSLHGRPEKAIELLLEMQAQGVEIDKVTVLEAMGTSARLGSLDLGRAIHAYLEKTSIGGGGDVVTGTSLMDMYAKTGDDASARRVFRGLGSRDLVAWTSMITGLAKQGRASDALSSFEEMQDEGISPDRVAYIGVMSACSHAGLIEEGQRHFELMRTMHGIDPKVEHYGCMVDLLSRAGRLTEAERLVRSIPVPPDVSIWGALLGGCRIHGDVNVAERVEERMVEMGPQGRGVYVLLSNVYAGVGRWGRVEMVRELARRRVADGSGGCSSVEVKLLSS</sequence>
<dbReference type="Pfam" id="PF01535">
    <property type="entry name" value="PPR"/>
    <property type="match status" value="4"/>
</dbReference>
<dbReference type="FunFam" id="1.25.40.10:FF:000344">
    <property type="entry name" value="Pentatricopeptide repeat-containing protein"/>
    <property type="match status" value="1"/>
</dbReference>
<name>A0AAV9ELS6_ACOCL</name>
<dbReference type="InterPro" id="IPR046848">
    <property type="entry name" value="E_motif"/>
</dbReference>
<accession>A0AAV9ELS6</accession>
<dbReference type="FunFam" id="1.25.40.10:FF:000090">
    <property type="entry name" value="Pentatricopeptide repeat-containing protein, chloroplastic"/>
    <property type="match status" value="1"/>
</dbReference>
<dbReference type="EMBL" id="JAUJYO010000006">
    <property type="protein sequence ID" value="KAK1313788.1"/>
    <property type="molecule type" value="Genomic_DNA"/>
</dbReference>
<comment type="caution">
    <text evidence="3">The sequence shown here is derived from an EMBL/GenBank/DDBJ whole genome shotgun (WGS) entry which is preliminary data.</text>
</comment>
<dbReference type="GO" id="GO:0009451">
    <property type="term" value="P:RNA modification"/>
    <property type="evidence" value="ECO:0007669"/>
    <property type="project" value="InterPro"/>
</dbReference>
<dbReference type="InterPro" id="IPR011990">
    <property type="entry name" value="TPR-like_helical_dom_sf"/>
</dbReference>
<gene>
    <name evidence="3" type="primary">PCMP-E82</name>
    <name evidence="3" type="ORF">QJS10_CPA06g01696</name>
</gene>
<feature type="repeat" description="PPR" evidence="2">
    <location>
        <begin position="272"/>
        <end position="306"/>
    </location>
</feature>
<proteinExistence type="predicted"/>
<dbReference type="PANTHER" id="PTHR47926">
    <property type="entry name" value="PENTATRICOPEPTIDE REPEAT-CONTAINING PROTEIN"/>
    <property type="match status" value="1"/>
</dbReference>
<feature type="repeat" description="PPR" evidence="2">
    <location>
        <begin position="375"/>
        <end position="409"/>
    </location>
</feature>
<evidence type="ECO:0000313" key="3">
    <source>
        <dbReference type="EMBL" id="KAK1313788.1"/>
    </source>
</evidence>
<dbReference type="FunFam" id="1.25.40.10:FF:000073">
    <property type="entry name" value="Pentatricopeptide repeat-containing protein chloroplastic"/>
    <property type="match status" value="1"/>
</dbReference>
<dbReference type="PROSITE" id="PS51375">
    <property type="entry name" value="PPR"/>
    <property type="match status" value="4"/>
</dbReference>
<feature type="repeat" description="PPR" evidence="2">
    <location>
        <begin position="171"/>
        <end position="205"/>
    </location>
</feature>
<evidence type="ECO:0000256" key="1">
    <source>
        <dbReference type="ARBA" id="ARBA00022737"/>
    </source>
</evidence>
<dbReference type="AlphaFoldDB" id="A0AAV9ELS6"/>
<dbReference type="Proteomes" id="UP001180020">
    <property type="component" value="Unassembled WGS sequence"/>
</dbReference>
<dbReference type="Gene3D" id="1.25.40.10">
    <property type="entry name" value="Tetratricopeptide repeat domain"/>
    <property type="match status" value="4"/>
</dbReference>
<dbReference type="NCBIfam" id="TIGR00756">
    <property type="entry name" value="PPR"/>
    <property type="match status" value="4"/>
</dbReference>
<reference evidence="3" key="2">
    <citation type="submission" date="2023-06" db="EMBL/GenBank/DDBJ databases">
        <authorList>
            <person name="Ma L."/>
            <person name="Liu K.-W."/>
            <person name="Li Z."/>
            <person name="Hsiao Y.-Y."/>
            <person name="Qi Y."/>
            <person name="Fu T."/>
            <person name="Tang G."/>
            <person name="Zhang D."/>
            <person name="Sun W.-H."/>
            <person name="Liu D.-K."/>
            <person name="Li Y."/>
            <person name="Chen G.-Z."/>
            <person name="Liu X.-D."/>
            <person name="Liao X.-Y."/>
            <person name="Jiang Y.-T."/>
            <person name="Yu X."/>
            <person name="Hao Y."/>
            <person name="Huang J."/>
            <person name="Zhao X.-W."/>
            <person name="Ke S."/>
            <person name="Chen Y.-Y."/>
            <person name="Wu W.-L."/>
            <person name="Hsu J.-L."/>
            <person name="Lin Y.-F."/>
            <person name="Huang M.-D."/>
            <person name="Li C.-Y."/>
            <person name="Huang L."/>
            <person name="Wang Z.-W."/>
            <person name="Zhao X."/>
            <person name="Zhong W.-Y."/>
            <person name="Peng D.-H."/>
            <person name="Ahmad S."/>
            <person name="Lan S."/>
            <person name="Zhang J.-S."/>
            <person name="Tsai W.-C."/>
            <person name="Van De Peer Y."/>
            <person name="Liu Z.-J."/>
        </authorList>
    </citation>
    <scope>NUCLEOTIDE SEQUENCE</scope>
    <source>
        <strain evidence="3">CP</strain>
        <tissue evidence="3">Leaves</tissue>
    </source>
</reference>
<dbReference type="Pfam" id="PF20431">
    <property type="entry name" value="E_motif"/>
    <property type="match status" value="1"/>
</dbReference>